<dbReference type="STRING" id="1346286.SAMN05444362_12167"/>
<dbReference type="EMBL" id="FQUC01000021">
    <property type="protein sequence ID" value="SHG33684.1"/>
    <property type="molecule type" value="Genomic_DNA"/>
</dbReference>
<dbReference type="RefSeq" id="WP_062184358.1">
    <property type="nucleotide sequence ID" value="NZ_BBXL01000026.1"/>
</dbReference>
<gene>
    <name evidence="1" type="ORF">SAMN05444362_12167</name>
</gene>
<reference evidence="2" key="1">
    <citation type="submission" date="2016-11" db="EMBL/GenBank/DDBJ databases">
        <authorList>
            <person name="Varghese N."/>
            <person name="Submissions S."/>
        </authorList>
    </citation>
    <scope>NUCLEOTIDE SEQUENCE [LARGE SCALE GENOMIC DNA]</scope>
    <source>
        <strain evidence="2">DSM 27370</strain>
    </source>
</reference>
<accession>A0A1M5IZF2</accession>
<keyword evidence="2" id="KW-1185">Reference proteome</keyword>
<dbReference type="OrthoDB" id="1038140at2"/>
<name>A0A1M5IZF2_9BACT</name>
<protein>
    <submittedName>
        <fullName evidence="1">Uncharacterized protein</fullName>
    </submittedName>
</protein>
<sequence length="159" mass="18563">MKTLQITDQEARKLYKTSNDEWKGILERHYGKKFFSQDVNDRIDGWEDMMAETGRPDVPEFVDLPEDLRDHFQKYYRVIVMNEAYNQGEKMDIYNTNIYRHFPWFRTNGSASGFAFGGAFYDYSLASAGSGSRLALKSEKSVKVIGTKHIDIMREYLES</sequence>
<dbReference type="AlphaFoldDB" id="A0A1M5IZF2"/>
<evidence type="ECO:0000313" key="2">
    <source>
        <dbReference type="Proteomes" id="UP000184480"/>
    </source>
</evidence>
<proteinExistence type="predicted"/>
<dbReference type="Proteomes" id="UP000184480">
    <property type="component" value="Unassembled WGS sequence"/>
</dbReference>
<evidence type="ECO:0000313" key="1">
    <source>
        <dbReference type="EMBL" id="SHG33684.1"/>
    </source>
</evidence>
<organism evidence="1 2">
    <name type="scientific">Dysgonomonas macrotermitis</name>
    <dbReference type="NCBI Taxonomy" id="1346286"/>
    <lineage>
        <taxon>Bacteria</taxon>
        <taxon>Pseudomonadati</taxon>
        <taxon>Bacteroidota</taxon>
        <taxon>Bacteroidia</taxon>
        <taxon>Bacteroidales</taxon>
        <taxon>Dysgonomonadaceae</taxon>
        <taxon>Dysgonomonas</taxon>
    </lineage>
</organism>